<organism evidence="3 4">
    <name type="scientific">Acorus calamus</name>
    <name type="common">Sweet flag</name>
    <dbReference type="NCBI Taxonomy" id="4465"/>
    <lineage>
        <taxon>Eukaryota</taxon>
        <taxon>Viridiplantae</taxon>
        <taxon>Streptophyta</taxon>
        <taxon>Embryophyta</taxon>
        <taxon>Tracheophyta</taxon>
        <taxon>Spermatophyta</taxon>
        <taxon>Magnoliopsida</taxon>
        <taxon>Liliopsida</taxon>
        <taxon>Acoraceae</taxon>
        <taxon>Acorus</taxon>
    </lineage>
</organism>
<evidence type="ECO:0000313" key="4">
    <source>
        <dbReference type="Proteomes" id="UP001180020"/>
    </source>
</evidence>
<comment type="caution">
    <text evidence="3">The sequence shown here is derived from an EMBL/GenBank/DDBJ whole genome shotgun (WGS) entry which is preliminary data.</text>
</comment>
<feature type="region of interest" description="Disordered" evidence="1">
    <location>
        <begin position="97"/>
        <end position="132"/>
    </location>
</feature>
<gene>
    <name evidence="3" type="ORF">QJS10_CPB18g01542</name>
</gene>
<feature type="compositionally biased region" description="Basic and acidic residues" evidence="1">
    <location>
        <begin position="119"/>
        <end position="132"/>
    </location>
</feature>
<keyword evidence="4" id="KW-1185">Reference proteome</keyword>
<protein>
    <recommendedName>
        <fullName evidence="2">LTI65/LTI78 PGEED repeat domain-containing protein</fullName>
    </recommendedName>
</protein>
<dbReference type="Proteomes" id="UP001180020">
    <property type="component" value="Unassembled WGS sequence"/>
</dbReference>
<reference evidence="3" key="1">
    <citation type="journal article" date="2023" name="Nat. Commun.">
        <title>Diploid and tetraploid genomes of Acorus and the evolution of monocots.</title>
        <authorList>
            <person name="Ma L."/>
            <person name="Liu K.W."/>
            <person name="Li Z."/>
            <person name="Hsiao Y.Y."/>
            <person name="Qi Y."/>
            <person name="Fu T."/>
            <person name="Tang G.D."/>
            <person name="Zhang D."/>
            <person name="Sun W.H."/>
            <person name="Liu D.K."/>
            <person name="Li Y."/>
            <person name="Chen G.Z."/>
            <person name="Liu X.D."/>
            <person name="Liao X.Y."/>
            <person name="Jiang Y.T."/>
            <person name="Yu X."/>
            <person name="Hao Y."/>
            <person name="Huang J."/>
            <person name="Zhao X.W."/>
            <person name="Ke S."/>
            <person name="Chen Y.Y."/>
            <person name="Wu W.L."/>
            <person name="Hsu J.L."/>
            <person name="Lin Y.F."/>
            <person name="Huang M.D."/>
            <person name="Li C.Y."/>
            <person name="Huang L."/>
            <person name="Wang Z.W."/>
            <person name="Zhao X."/>
            <person name="Zhong W.Y."/>
            <person name="Peng D.H."/>
            <person name="Ahmad S."/>
            <person name="Lan S."/>
            <person name="Zhang J.S."/>
            <person name="Tsai W.C."/>
            <person name="Van de Peer Y."/>
            <person name="Liu Z.J."/>
        </authorList>
    </citation>
    <scope>NUCLEOTIDE SEQUENCE</scope>
    <source>
        <strain evidence="3">CP</strain>
    </source>
</reference>
<proteinExistence type="predicted"/>
<reference evidence="3" key="2">
    <citation type="submission" date="2023-06" db="EMBL/GenBank/DDBJ databases">
        <authorList>
            <person name="Ma L."/>
            <person name="Liu K.-W."/>
            <person name="Li Z."/>
            <person name="Hsiao Y.-Y."/>
            <person name="Qi Y."/>
            <person name="Fu T."/>
            <person name="Tang G."/>
            <person name="Zhang D."/>
            <person name="Sun W.-H."/>
            <person name="Liu D.-K."/>
            <person name="Li Y."/>
            <person name="Chen G.-Z."/>
            <person name="Liu X.-D."/>
            <person name="Liao X.-Y."/>
            <person name="Jiang Y.-T."/>
            <person name="Yu X."/>
            <person name="Hao Y."/>
            <person name="Huang J."/>
            <person name="Zhao X.-W."/>
            <person name="Ke S."/>
            <person name="Chen Y.-Y."/>
            <person name="Wu W.-L."/>
            <person name="Hsu J.-L."/>
            <person name="Lin Y.-F."/>
            <person name="Huang M.-D."/>
            <person name="Li C.-Y."/>
            <person name="Huang L."/>
            <person name="Wang Z.-W."/>
            <person name="Zhao X."/>
            <person name="Zhong W.-Y."/>
            <person name="Peng D.-H."/>
            <person name="Ahmad S."/>
            <person name="Lan S."/>
            <person name="Zhang J.-S."/>
            <person name="Tsai W.-C."/>
            <person name="Van De Peer Y."/>
            <person name="Liu Z.-J."/>
        </authorList>
    </citation>
    <scope>NUCLEOTIDE SEQUENCE</scope>
    <source>
        <strain evidence="3">CP</strain>
        <tissue evidence="3">Leaves</tissue>
    </source>
</reference>
<dbReference type="Pfam" id="PF23399">
    <property type="entry name" value="LTI65_PGEED"/>
    <property type="match status" value="1"/>
</dbReference>
<sequence length="132" mass="14245">MDIFTKKTLGGWVLALMMSIMKNIMKMKQWNKIQKSMEPPETLPTIHEKPDEGEALKEEPPIASYAEKNSSTASAIAAPAASTASVVYEVVAGKAAQGPGEYLSPGEEEKALSEVISEAVHERDEGVVKEGK</sequence>
<dbReference type="EMBL" id="JAUJYO010000018">
    <property type="protein sequence ID" value="KAK1289820.1"/>
    <property type="molecule type" value="Genomic_DNA"/>
</dbReference>
<dbReference type="InterPro" id="IPR057059">
    <property type="entry name" value="LTI65/LTI78_PGEED"/>
</dbReference>
<evidence type="ECO:0000313" key="3">
    <source>
        <dbReference type="EMBL" id="KAK1289820.1"/>
    </source>
</evidence>
<evidence type="ECO:0000259" key="2">
    <source>
        <dbReference type="Pfam" id="PF23399"/>
    </source>
</evidence>
<name>A0AAV9CM16_ACOCL</name>
<accession>A0AAV9CM16</accession>
<feature type="domain" description="LTI65/LTI78 PGEED repeat" evidence="2">
    <location>
        <begin position="103"/>
        <end position="120"/>
    </location>
</feature>
<dbReference type="AlphaFoldDB" id="A0AAV9CM16"/>
<evidence type="ECO:0000256" key="1">
    <source>
        <dbReference type="SAM" id="MobiDB-lite"/>
    </source>
</evidence>